<feature type="DNA-binding region" description="OmpR/PhoB-type" evidence="9">
    <location>
        <begin position="145"/>
        <end position="241"/>
    </location>
</feature>
<evidence type="ECO:0000256" key="9">
    <source>
        <dbReference type="PROSITE-ProRule" id="PRU01091"/>
    </source>
</evidence>
<dbReference type="Pfam" id="PF00486">
    <property type="entry name" value="Trans_reg_C"/>
    <property type="match status" value="1"/>
</dbReference>
<dbReference type="SUPFAM" id="SSF52172">
    <property type="entry name" value="CheY-like"/>
    <property type="match status" value="1"/>
</dbReference>
<dbReference type="GO" id="GO:0005829">
    <property type="term" value="C:cytosol"/>
    <property type="evidence" value="ECO:0007669"/>
    <property type="project" value="TreeGrafter"/>
</dbReference>
<organism evidence="12 13">
    <name type="scientific">Candidatus Desulfosporosinus infrequens</name>
    <dbReference type="NCBI Taxonomy" id="2043169"/>
    <lineage>
        <taxon>Bacteria</taxon>
        <taxon>Bacillati</taxon>
        <taxon>Bacillota</taxon>
        <taxon>Clostridia</taxon>
        <taxon>Eubacteriales</taxon>
        <taxon>Desulfitobacteriaceae</taxon>
        <taxon>Desulfosporosinus</taxon>
    </lineage>
</organism>
<dbReference type="SMART" id="SM00862">
    <property type="entry name" value="Trans_reg_C"/>
    <property type="match status" value="1"/>
</dbReference>
<dbReference type="Gene3D" id="3.40.50.2300">
    <property type="match status" value="1"/>
</dbReference>
<dbReference type="AlphaFoldDB" id="A0A2U3LGG5"/>
<reference evidence="13" key="1">
    <citation type="submission" date="2018-02" db="EMBL/GenBank/DDBJ databases">
        <authorList>
            <person name="Hausmann B."/>
        </authorList>
    </citation>
    <scope>NUCLEOTIDE SEQUENCE [LARGE SCALE GENOMIC DNA]</scope>
    <source>
        <strain evidence="13">Peat soil MAG SbF1</strain>
    </source>
</reference>
<evidence type="ECO:0000256" key="7">
    <source>
        <dbReference type="ARBA" id="ARBA00024867"/>
    </source>
</evidence>
<dbReference type="SUPFAM" id="SSF46894">
    <property type="entry name" value="C-terminal effector domain of the bipartite response regulators"/>
    <property type="match status" value="1"/>
</dbReference>
<accession>A0A2U3LGG5</accession>
<dbReference type="SMART" id="SM00448">
    <property type="entry name" value="REC"/>
    <property type="match status" value="1"/>
</dbReference>
<dbReference type="GO" id="GO:0032993">
    <property type="term" value="C:protein-DNA complex"/>
    <property type="evidence" value="ECO:0007669"/>
    <property type="project" value="TreeGrafter"/>
</dbReference>
<dbReference type="InterPro" id="IPR036388">
    <property type="entry name" value="WH-like_DNA-bd_sf"/>
</dbReference>
<protein>
    <recommendedName>
        <fullName evidence="1">Stage 0 sporulation protein A homolog</fullName>
    </recommendedName>
</protein>
<evidence type="ECO:0000256" key="8">
    <source>
        <dbReference type="PROSITE-ProRule" id="PRU00169"/>
    </source>
</evidence>
<dbReference type="Proteomes" id="UP000238916">
    <property type="component" value="Unassembled WGS sequence"/>
</dbReference>
<dbReference type="GO" id="GO:0000156">
    <property type="term" value="F:phosphorelay response regulator activity"/>
    <property type="evidence" value="ECO:0007669"/>
    <property type="project" value="TreeGrafter"/>
</dbReference>
<comment type="function">
    <text evidence="7">May play the central regulatory role in sporulation. It may be an element of the effector pathway responsible for the activation of sporulation genes in response to nutritional stress. Spo0A may act in concert with spo0H (a sigma factor) to control the expression of some genes that are critical to the sporulation process.</text>
</comment>
<dbReference type="InterPro" id="IPR016032">
    <property type="entry name" value="Sig_transdc_resp-reg_C-effctor"/>
</dbReference>
<evidence type="ECO:0000313" key="13">
    <source>
        <dbReference type="Proteomes" id="UP000238916"/>
    </source>
</evidence>
<dbReference type="EMBL" id="OMOF01000442">
    <property type="protein sequence ID" value="SPF51037.1"/>
    <property type="molecule type" value="Genomic_DNA"/>
</dbReference>
<dbReference type="InterPro" id="IPR011006">
    <property type="entry name" value="CheY-like_superfamily"/>
</dbReference>
<dbReference type="PROSITE" id="PS50110">
    <property type="entry name" value="RESPONSE_REGULATORY"/>
    <property type="match status" value="1"/>
</dbReference>
<dbReference type="InterPro" id="IPR001789">
    <property type="entry name" value="Sig_transdc_resp-reg_receiver"/>
</dbReference>
<dbReference type="CDD" id="cd00383">
    <property type="entry name" value="trans_reg_C"/>
    <property type="match status" value="1"/>
</dbReference>
<keyword evidence="2" id="KW-0597">Phosphoprotein</keyword>
<evidence type="ECO:0000256" key="5">
    <source>
        <dbReference type="ARBA" id="ARBA00023125"/>
    </source>
</evidence>
<evidence type="ECO:0000256" key="3">
    <source>
        <dbReference type="ARBA" id="ARBA00023012"/>
    </source>
</evidence>
<keyword evidence="5 9" id="KW-0238">DNA-binding</keyword>
<feature type="domain" description="Response regulatory" evidence="10">
    <location>
        <begin position="18"/>
        <end position="134"/>
    </location>
</feature>
<name>A0A2U3LGG5_9FIRM</name>
<gene>
    <name evidence="12" type="primary">yycF</name>
    <name evidence="12" type="ORF">SBF1_4970002</name>
</gene>
<proteinExistence type="predicted"/>
<evidence type="ECO:0000256" key="4">
    <source>
        <dbReference type="ARBA" id="ARBA00023015"/>
    </source>
</evidence>
<keyword evidence="6" id="KW-0804">Transcription</keyword>
<sequence length="254" mass="29351">MGLHVSKCLFKKSLVMTKILLVEEDVLILELVQFNLEKEGYLVHITTDGEQGLALIEKEKPDLIILGRMLPVLNGYEVCKSLRLNKETESIPIIIISARNNEEDKIICLELGADDYITKPFSSRELLARIKARLREGQRKYVVRKKPLRWGELEIDTESYIVTLANRTLNLTVKEFNLLVILVTNPYQIFKREYLMQKVWGNLTNIDTRTINAHVHNLRNKLKALGPMIDTVRGVEYRLSIPDNSEDESDYEQI</sequence>
<keyword evidence="4" id="KW-0805">Transcription regulation</keyword>
<dbReference type="GO" id="GO:0000976">
    <property type="term" value="F:transcription cis-regulatory region binding"/>
    <property type="evidence" value="ECO:0007669"/>
    <property type="project" value="TreeGrafter"/>
</dbReference>
<dbReference type="Gene3D" id="6.10.250.690">
    <property type="match status" value="1"/>
</dbReference>
<evidence type="ECO:0000313" key="12">
    <source>
        <dbReference type="EMBL" id="SPF51037.1"/>
    </source>
</evidence>
<dbReference type="Pfam" id="PF00072">
    <property type="entry name" value="Response_reg"/>
    <property type="match status" value="1"/>
</dbReference>
<evidence type="ECO:0000256" key="6">
    <source>
        <dbReference type="ARBA" id="ARBA00023163"/>
    </source>
</evidence>
<evidence type="ECO:0000256" key="2">
    <source>
        <dbReference type="ARBA" id="ARBA00022553"/>
    </source>
</evidence>
<evidence type="ECO:0000256" key="1">
    <source>
        <dbReference type="ARBA" id="ARBA00018672"/>
    </source>
</evidence>
<dbReference type="PANTHER" id="PTHR48111:SF40">
    <property type="entry name" value="PHOSPHATE REGULON TRANSCRIPTIONAL REGULATORY PROTEIN PHOB"/>
    <property type="match status" value="1"/>
</dbReference>
<dbReference type="PANTHER" id="PTHR48111">
    <property type="entry name" value="REGULATOR OF RPOS"/>
    <property type="match status" value="1"/>
</dbReference>
<dbReference type="Gene3D" id="1.10.10.10">
    <property type="entry name" value="Winged helix-like DNA-binding domain superfamily/Winged helix DNA-binding domain"/>
    <property type="match status" value="1"/>
</dbReference>
<dbReference type="InterPro" id="IPR039420">
    <property type="entry name" value="WalR-like"/>
</dbReference>
<feature type="domain" description="OmpR/PhoB-type" evidence="11">
    <location>
        <begin position="145"/>
        <end position="241"/>
    </location>
</feature>
<dbReference type="InterPro" id="IPR001867">
    <property type="entry name" value="OmpR/PhoB-type_DNA-bd"/>
</dbReference>
<comment type="caution">
    <text evidence="8">Lacks conserved residue(s) required for the propagation of feature annotation.</text>
</comment>
<dbReference type="GO" id="GO:0006355">
    <property type="term" value="P:regulation of DNA-templated transcription"/>
    <property type="evidence" value="ECO:0007669"/>
    <property type="project" value="InterPro"/>
</dbReference>
<dbReference type="PROSITE" id="PS51755">
    <property type="entry name" value="OMPR_PHOB"/>
    <property type="match status" value="1"/>
</dbReference>
<evidence type="ECO:0000259" key="11">
    <source>
        <dbReference type="PROSITE" id="PS51755"/>
    </source>
</evidence>
<keyword evidence="3" id="KW-0902">Two-component regulatory system</keyword>
<evidence type="ECO:0000259" key="10">
    <source>
        <dbReference type="PROSITE" id="PS50110"/>
    </source>
</evidence>